<keyword evidence="1" id="KW-1185">Reference proteome</keyword>
<evidence type="ECO:0000313" key="1">
    <source>
        <dbReference type="Proteomes" id="UP000095283"/>
    </source>
</evidence>
<name>A0A1I7WPB9_HETBA</name>
<evidence type="ECO:0000313" key="2">
    <source>
        <dbReference type="WBParaSite" id="Hba_06999"/>
    </source>
</evidence>
<dbReference type="AlphaFoldDB" id="A0A1I7WPB9"/>
<sequence length="100" mass="11189">MKSGILTGDFQGYYVSPQKKLNHSAHTEQKKCKETKCLMATDELLAEKDFDRIDAELGEDHLLRMIRCLVADSPAAMEGLYQLHNQAGMDRGCNQTARSA</sequence>
<accession>A0A1I7WPB9</accession>
<reference evidence="2" key="1">
    <citation type="submission" date="2016-11" db="UniProtKB">
        <authorList>
            <consortium name="WormBaseParasite"/>
        </authorList>
    </citation>
    <scope>IDENTIFICATION</scope>
</reference>
<dbReference type="WBParaSite" id="Hba_06999">
    <property type="protein sequence ID" value="Hba_06999"/>
    <property type="gene ID" value="Hba_06999"/>
</dbReference>
<organism evidence="1 2">
    <name type="scientific">Heterorhabditis bacteriophora</name>
    <name type="common">Entomopathogenic nematode worm</name>
    <dbReference type="NCBI Taxonomy" id="37862"/>
    <lineage>
        <taxon>Eukaryota</taxon>
        <taxon>Metazoa</taxon>
        <taxon>Ecdysozoa</taxon>
        <taxon>Nematoda</taxon>
        <taxon>Chromadorea</taxon>
        <taxon>Rhabditida</taxon>
        <taxon>Rhabditina</taxon>
        <taxon>Rhabditomorpha</taxon>
        <taxon>Strongyloidea</taxon>
        <taxon>Heterorhabditidae</taxon>
        <taxon>Heterorhabditis</taxon>
    </lineage>
</organism>
<proteinExistence type="predicted"/>
<dbReference type="Proteomes" id="UP000095283">
    <property type="component" value="Unplaced"/>
</dbReference>
<protein>
    <submittedName>
        <fullName evidence="2">Transposase</fullName>
    </submittedName>
</protein>